<feature type="region of interest" description="Disordered" evidence="2">
    <location>
        <begin position="1"/>
        <end position="30"/>
    </location>
</feature>
<dbReference type="PANTHER" id="PTHR34720:SF9">
    <property type="entry name" value="BLR4714 PROTEIN"/>
    <property type="match status" value="1"/>
</dbReference>
<sequence>FNDGGTLTVTDSDIDENTANRAGGGIEQNSGTTAGLLVIDNVSFDSNMTGGAPGNGGALHITGAGDSMITGGEAVDNRADSEGGAFWNGTGMMTIDGTFIEGNRASGDATNEGGGGVFNAGGTLSISNATIMNNDANGNSGSGGGILNDGGTLSVSDTTISDNDASRAGGGIEDNSVSGGMLTLTSVILSNNEVGNSPGNGGGLHITGPGDSTITGGEVTGNVANSEGGGLWNGTGVMSVSGTLIDNNTASGGSASNGGGGIFNNGGTLEISDLSITNNLADGTSGSGGGVFSTAGAVTMDNVIIDSNAANRAGGAIEMIAGTMDITNSELTNNDVNGGAGVANPGNGGAFHVTGMGATINIEATKVSGNAAANEGGGLWNQNGTTMNILTTTVDNNTAADGGGVYNNTAGVFNALRSTISSNTASASGGGITNDGAIVDLNAVTVANNTAASGGGIQSNTSTSLKNTIVAGNSAGSGTDVSGSFTSNDYNLIGTDDTNAFPEAANDIEEADPMFGPLQDNGGPTETHEILDGSLAYDAGDPTDNFADQRGEAVFASARDIGAFEAQEELLGIDDFTTDTEGIVIYPNPSKGVSIAAIPQSFGAEVRVTIVELSGKIVRDYTILAGENDIDFRGMANGVYVVQFVSENRTSTHRVIL</sequence>
<dbReference type="InterPro" id="IPR011050">
    <property type="entry name" value="Pectin_lyase_fold/virulence"/>
</dbReference>
<dbReference type="NCBIfam" id="NF041518">
    <property type="entry name" value="choice_anch_Q"/>
    <property type="match status" value="1"/>
</dbReference>
<dbReference type="SUPFAM" id="SSF51126">
    <property type="entry name" value="Pectin lyase-like"/>
    <property type="match status" value="3"/>
</dbReference>
<gene>
    <name evidence="4" type="ORF">ACFQO1_13100</name>
</gene>
<feature type="compositionally biased region" description="Polar residues" evidence="2">
    <location>
        <begin position="1"/>
        <end position="11"/>
    </location>
</feature>
<keyword evidence="1" id="KW-0732">Signal</keyword>
<keyword evidence="5" id="KW-1185">Reference proteome</keyword>
<feature type="non-terminal residue" evidence="4">
    <location>
        <position position="657"/>
    </location>
</feature>
<dbReference type="Proteomes" id="UP001596415">
    <property type="component" value="Unassembled WGS sequence"/>
</dbReference>
<dbReference type="SMART" id="SM00710">
    <property type="entry name" value="PbH1"/>
    <property type="match status" value="9"/>
</dbReference>
<feature type="non-terminal residue" evidence="4">
    <location>
        <position position="1"/>
    </location>
</feature>
<evidence type="ECO:0000313" key="4">
    <source>
        <dbReference type="EMBL" id="MFC7358627.1"/>
    </source>
</evidence>
<organism evidence="4 5">
    <name type="scientific">Jejudonia soesokkakensis</name>
    <dbReference type="NCBI Taxonomy" id="1323432"/>
    <lineage>
        <taxon>Bacteria</taxon>
        <taxon>Pseudomonadati</taxon>
        <taxon>Bacteroidota</taxon>
        <taxon>Flavobacteriia</taxon>
        <taxon>Flavobacteriales</taxon>
        <taxon>Flavobacteriaceae</taxon>
        <taxon>Jejudonia</taxon>
    </lineage>
</organism>
<evidence type="ECO:0000256" key="2">
    <source>
        <dbReference type="SAM" id="MobiDB-lite"/>
    </source>
</evidence>
<evidence type="ECO:0000259" key="3">
    <source>
        <dbReference type="Pfam" id="PF18962"/>
    </source>
</evidence>
<dbReference type="InterPro" id="IPR026444">
    <property type="entry name" value="Secre_tail"/>
</dbReference>
<evidence type="ECO:0000313" key="5">
    <source>
        <dbReference type="Proteomes" id="UP001596415"/>
    </source>
</evidence>
<dbReference type="Pfam" id="PF18962">
    <property type="entry name" value="Por_Secre_tail"/>
    <property type="match status" value="1"/>
</dbReference>
<dbReference type="InterPro" id="IPR006626">
    <property type="entry name" value="PbH1"/>
</dbReference>
<dbReference type="NCBIfam" id="TIGR04183">
    <property type="entry name" value="Por_Secre_tail"/>
    <property type="match status" value="1"/>
</dbReference>
<comment type="caution">
    <text evidence="4">The sequence shown here is derived from an EMBL/GenBank/DDBJ whole genome shotgun (WGS) entry which is preliminary data.</text>
</comment>
<feature type="domain" description="Secretion system C-terminal sorting" evidence="3">
    <location>
        <begin position="585"/>
        <end position="656"/>
    </location>
</feature>
<evidence type="ECO:0000256" key="1">
    <source>
        <dbReference type="ARBA" id="ARBA00022729"/>
    </source>
</evidence>
<dbReference type="RefSeq" id="WP_380218617.1">
    <property type="nucleotide sequence ID" value="NZ_JBHTBN010000012.1"/>
</dbReference>
<reference evidence="5" key="1">
    <citation type="journal article" date="2019" name="Int. J. Syst. Evol. Microbiol.">
        <title>The Global Catalogue of Microorganisms (GCM) 10K type strain sequencing project: providing services to taxonomists for standard genome sequencing and annotation.</title>
        <authorList>
            <consortium name="The Broad Institute Genomics Platform"/>
            <consortium name="The Broad Institute Genome Sequencing Center for Infectious Disease"/>
            <person name="Wu L."/>
            <person name="Ma J."/>
        </authorList>
    </citation>
    <scope>NUCLEOTIDE SEQUENCE [LARGE SCALE GENOMIC DNA]</scope>
    <source>
        <strain evidence="5">CGMCC 1.16306</strain>
    </source>
</reference>
<dbReference type="InterPro" id="IPR059226">
    <property type="entry name" value="Choice_anch_Q_dom"/>
</dbReference>
<protein>
    <submittedName>
        <fullName evidence="4">Choice-of-anchor Q domain-containing protein</fullName>
    </submittedName>
</protein>
<dbReference type="EMBL" id="JBHTBN010000012">
    <property type="protein sequence ID" value="MFC7358627.1"/>
    <property type="molecule type" value="Genomic_DNA"/>
</dbReference>
<name>A0ABW2MUK0_9FLAO</name>
<proteinExistence type="predicted"/>
<dbReference type="PANTHER" id="PTHR34720">
    <property type="entry name" value="MICROCYSTIN DEPENDENT PROTEIN"/>
    <property type="match status" value="1"/>
</dbReference>
<accession>A0ABW2MUK0</accession>